<dbReference type="RefSeq" id="WP_344022134.1">
    <property type="nucleotide sequence ID" value="NZ_BAAAJK010000009.1"/>
</dbReference>
<dbReference type="Pfam" id="PF01425">
    <property type="entry name" value="Amidase"/>
    <property type="match status" value="1"/>
</dbReference>
<evidence type="ECO:0000313" key="3">
    <source>
        <dbReference type="EMBL" id="GAA1388954.1"/>
    </source>
</evidence>
<dbReference type="Gene3D" id="3.90.1300.10">
    <property type="entry name" value="Amidase signature (AS) domain"/>
    <property type="match status" value="1"/>
</dbReference>
<dbReference type="InterPro" id="IPR023631">
    <property type="entry name" value="Amidase_dom"/>
</dbReference>
<feature type="compositionally biased region" description="Low complexity" evidence="1">
    <location>
        <begin position="64"/>
        <end position="79"/>
    </location>
</feature>
<keyword evidence="4" id="KW-1185">Reference proteome</keyword>
<dbReference type="InterPro" id="IPR036928">
    <property type="entry name" value="AS_sf"/>
</dbReference>
<proteinExistence type="predicted"/>
<sequence>MSSRDETGELGALAARLGYALDPAQLSAMAEAVAGAEPAVSELRAIPVPPAAADPAAGDHWLRPPAGAATAGPPTGDDPLAAALRDAWSGRVPESLDRLERLHAELNCTIRVLRERALGQRPVDGPLTGVPFAVKDVIDVAGVPTTAASRTRADAAPAAASATVVARLEAAGAVPVSKDATTEFAVGGPHPPLTGACRNPWDTGRWAGGSSTGTAAAVAAGVVPFGLGTDVGGSVRLPAAWSGLTGLKPTAGAVPRTGSVPLSWTTETIGPLARDARTVGLVFGLVRGPDGLDPRAGGLPPLPPTGVPADLRGLRIARPGGYLTELCDGAVRAGVDHLVDVLTGAGAEIVAGEIPSAHLALPIGYQIVFAEAAAVHRADVARWGDYDPVTVRRISQGITTPAADHLRALQFRVQLQHELDAVFAGADLIVVPTTPGTAPRLPDCTVTVDGERYPLYAAQSRATMLGNLTGAPGLALPTGFAPDGCPVSALLIARPHDEITALRVAALFQDRTEHHRRRPPIADRIGGPFPPAYV</sequence>
<evidence type="ECO:0000256" key="1">
    <source>
        <dbReference type="SAM" id="MobiDB-lite"/>
    </source>
</evidence>
<dbReference type="PANTHER" id="PTHR11895:SF176">
    <property type="entry name" value="AMIDASE AMID-RELATED"/>
    <property type="match status" value="1"/>
</dbReference>
<feature type="domain" description="Amidase" evidence="2">
    <location>
        <begin position="94"/>
        <end position="499"/>
    </location>
</feature>
<protein>
    <submittedName>
        <fullName evidence="3">Asp-tRNA(Asn)/Glu-tRNA(Gln) amidotransferase GatCAB subunit A</fullName>
    </submittedName>
</protein>
<organism evidence="3 4">
    <name type="scientific">Pseudonocardia kongjuensis</name>
    <dbReference type="NCBI Taxonomy" id="102227"/>
    <lineage>
        <taxon>Bacteria</taxon>
        <taxon>Bacillati</taxon>
        <taxon>Actinomycetota</taxon>
        <taxon>Actinomycetes</taxon>
        <taxon>Pseudonocardiales</taxon>
        <taxon>Pseudonocardiaceae</taxon>
        <taxon>Pseudonocardia</taxon>
    </lineage>
</organism>
<accession>A0ABP4IF66</accession>
<name>A0ABP4IF66_9PSEU</name>
<evidence type="ECO:0000313" key="4">
    <source>
        <dbReference type="Proteomes" id="UP001501414"/>
    </source>
</evidence>
<comment type="caution">
    <text evidence="3">The sequence shown here is derived from an EMBL/GenBank/DDBJ whole genome shotgun (WGS) entry which is preliminary data.</text>
</comment>
<reference evidence="4" key="1">
    <citation type="journal article" date="2019" name="Int. J. Syst. Evol. Microbiol.">
        <title>The Global Catalogue of Microorganisms (GCM) 10K type strain sequencing project: providing services to taxonomists for standard genome sequencing and annotation.</title>
        <authorList>
            <consortium name="The Broad Institute Genomics Platform"/>
            <consortium name="The Broad Institute Genome Sequencing Center for Infectious Disease"/>
            <person name="Wu L."/>
            <person name="Ma J."/>
        </authorList>
    </citation>
    <scope>NUCLEOTIDE SEQUENCE [LARGE SCALE GENOMIC DNA]</scope>
    <source>
        <strain evidence="4">JCM 11896</strain>
    </source>
</reference>
<evidence type="ECO:0000259" key="2">
    <source>
        <dbReference type="Pfam" id="PF01425"/>
    </source>
</evidence>
<dbReference type="Proteomes" id="UP001501414">
    <property type="component" value="Unassembled WGS sequence"/>
</dbReference>
<feature type="region of interest" description="Disordered" evidence="1">
    <location>
        <begin position="51"/>
        <end position="79"/>
    </location>
</feature>
<dbReference type="PANTHER" id="PTHR11895">
    <property type="entry name" value="TRANSAMIDASE"/>
    <property type="match status" value="1"/>
</dbReference>
<gene>
    <name evidence="3" type="ORF">GCM10009613_27080</name>
</gene>
<dbReference type="EMBL" id="BAAAJK010000009">
    <property type="protein sequence ID" value="GAA1388954.1"/>
    <property type="molecule type" value="Genomic_DNA"/>
</dbReference>
<dbReference type="SUPFAM" id="SSF75304">
    <property type="entry name" value="Amidase signature (AS) enzymes"/>
    <property type="match status" value="1"/>
</dbReference>
<dbReference type="InterPro" id="IPR000120">
    <property type="entry name" value="Amidase"/>
</dbReference>